<keyword evidence="3" id="KW-1185">Reference proteome</keyword>
<gene>
    <name evidence="2" type="ORF">EVAR_46550_1</name>
</gene>
<organism evidence="2 3">
    <name type="scientific">Eumeta variegata</name>
    <name type="common">Bagworm moth</name>
    <name type="synonym">Eumeta japonica</name>
    <dbReference type="NCBI Taxonomy" id="151549"/>
    <lineage>
        <taxon>Eukaryota</taxon>
        <taxon>Metazoa</taxon>
        <taxon>Ecdysozoa</taxon>
        <taxon>Arthropoda</taxon>
        <taxon>Hexapoda</taxon>
        <taxon>Insecta</taxon>
        <taxon>Pterygota</taxon>
        <taxon>Neoptera</taxon>
        <taxon>Endopterygota</taxon>
        <taxon>Lepidoptera</taxon>
        <taxon>Glossata</taxon>
        <taxon>Ditrysia</taxon>
        <taxon>Tineoidea</taxon>
        <taxon>Psychidae</taxon>
        <taxon>Oiketicinae</taxon>
        <taxon>Eumeta</taxon>
    </lineage>
</organism>
<evidence type="ECO:0000313" key="3">
    <source>
        <dbReference type="Proteomes" id="UP000299102"/>
    </source>
</evidence>
<name>A0A4C1XLH2_EUMVA</name>
<protein>
    <submittedName>
        <fullName evidence="2">Uncharacterized protein</fullName>
    </submittedName>
</protein>
<dbReference type="Proteomes" id="UP000299102">
    <property type="component" value="Unassembled WGS sequence"/>
</dbReference>
<feature type="compositionally biased region" description="Polar residues" evidence="1">
    <location>
        <begin position="1"/>
        <end position="17"/>
    </location>
</feature>
<evidence type="ECO:0000256" key="1">
    <source>
        <dbReference type="SAM" id="MobiDB-lite"/>
    </source>
</evidence>
<evidence type="ECO:0000313" key="2">
    <source>
        <dbReference type="EMBL" id="GBP64621.1"/>
    </source>
</evidence>
<comment type="caution">
    <text evidence="2">The sequence shown here is derived from an EMBL/GenBank/DDBJ whole genome shotgun (WGS) entry which is preliminary data.</text>
</comment>
<reference evidence="2 3" key="1">
    <citation type="journal article" date="2019" name="Commun. Biol.">
        <title>The bagworm genome reveals a unique fibroin gene that provides high tensile strength.</title>
        <authorList>
            <person name="Kono N."/>
            <person name="Nakamura H."/>
            <person name="Ohtoshi R."/>
            <person name="Tomita M."/>
            <person name="Numata K."/>
            <person name="Arakawa K."/>
        </authorList>
    </citation>
    <scope>NUCLEOTIDE SEQUENCE [LARGE SCALE GENOMIC DNA]</scope>
</reference>
<sequence length="269" mass="29172">MHNIRTTAQWSSASPSNLDAPGPCEHGRRQCHRLLESGRGANLRDNVNRPTWEGRVERHLLDHWQYLRGSTSSGMLSAMLAVAPAQVGEARARPVVRACTKKGVNGTLSLNLRCPSVRVCQRARSSRLRIEVLYYRISMRGATSTAFAPLNGLGADVNVVRFRSAPSLGNQLMRYEGAWGGLEVISQGEGGDNQTSRALIFSPDNDFPPSPPAATTTSIDFRPEGSDTVTGLVTKVVNSFRSASGGVDGPSYERLSTRVTVMTLFNLST</sequence>
<feature type="region of interest" description="Disordered" evidence="1">
    <location>
        <begin position="1"/>
        <end position="25"/>
    </location>
</feature>
<accession>A0A4C1XLH2</accession>
<dbReference type="AlphaFoldDB" id="A0A4C1XLH2"/>
<proteinExistence type="predicted"/>
<dbReference type="EMBL" id="BGZK01000903">
    <property type="protein sequence ID" value="GBP64621.1"/>
    <property type="molecule type" value="Genomic_DNA"/>
</dbReference>